<sequence>MNTGSMRGFTLVEMLLALAILAALSVAAVSVLQNVIRADTLTKEKAQQIRTLQQTFSQMAADFNQIVPRRGRNDDAPFSAGRFQLSSDDWAIAFSRSGWPNPMGMLPRSEIQNVSYRLRQQRLERLSYGQQDPLTGSRPTTWVLQRDVEAFRLRFYANGGWQDRWESAQNLPQALEVTLTLKGYGDVTRLFLVAPGDLP</sequence>
<dbReference type="GO" id="GO:0015628">
    <property type="term" value="P:protein secretion by the type II secretion system"/>
    <property type="evidence" value="ECO:0007669"/>
    <property type="project" value="InterPro"/>
</dbReference>
<dbReference type="Proteomes" id="UP000332594">
    <property type="component" value="Unassembled WGS sequence"/>
</dbReference>
<keyword evidence="6" id="KW-0997">Cell inner membrane</keyword>
<evidence type="ECO:0000313" key="11">
    <source>
        <dbReference type="Proteomes" id="UP000332594"/>
    </source>
</evidence>
<evidence type="ECO:0000256" key="5">
    <source>
        <dbReference type="ARBA" id="ARBA00022481"/>
    </source>
</evidence>
<evidence type="ECO:0000256" key="2">
    <source>
        <dbReference type="ARBA" id="ARBA00011084"/>
    </source>
</evidence>
<dbReference type="AlphaFoldDB" id="A0A485AZQ4"/>
<reference evidence="10 11" key="1">
    <citation type="submission" date="2019-03" db="EMBL/GenBank/DDBJ databases">
        <authorList>
            <consortium name="Pathogen Informatics"/>
        </authorList>
    </citation>
    <scope>NUCLEOTIDE SEQUENCE [LARGE SCALE GENOMIC DNA]</scope>
    <source>
        <strain evidence="10 11">NCTC13038</strain>
    </source>
</reference>
<protein>
    <recommendedName>
        <fullName evidence="3">Type II secretion system protein J</fullName>
    </recommendedName>
</protein>
<dbReference type="InterPro" id="IPR012902">
    <property type="entry name" value="N_methyl_site"/>
</dbReference>
<evidence type="ECO:0000256" key="1">
    <source>
        <dbReference type="ARBA" id="ARBA00004377"/>
    </source>
</evidence>
<comment type="subcellular location">
    <subcellularLocation>
        <location evidence="1">Cell inner membrane</location>
        <topology evidence="1">Single-pass membrane protein</topology>
    </subcellularLocation>
</comment>
<dbReference type="NCBIfam" id="TIGR02532">
    <property type="entry name" value="IV_pilin_GFxxxE"/>
    <property type="match status" value="1"/>
</dbReference>
<gene>
    <name evidence="10" type="primary">xcpW</name>
    <name evidence="10" type="ORF">NCTC13038_00743</name>
</gene>
<evidence type="ECO:0000256" key="9">
    <source>
        <dbReference type="ARBA" id="ARBA00023136"/>
    </source>
</evidence>
<organism evidence="10 11">
    <name type="scientific">Raoultella terrigena</name>
    <name type="common">Klebsiella terrigena</name>
    <dbReference type="NCBI Taxonomy" id="577"/>
    <lineage>
        <taxon>Bacteria</taxon>
        <taxon>Pseudomonadati</taxon>
        <taxon>Pseudomonadota</taxon>
        <taxon>Gammaproteobacteria</taxon>
        <taxon>Enterobacterales</taxon>
        <taxon>Enterobacteriaceae</taxon>
        <taxon>Klebsiella/Raoultella group</taxon>
        <taxon>Raoultella</taxon>
    </lineage>
</organism>
<dbReference type="Pfam" id="PF07963">
    <property type="entry name" value="N_methyl"/>
    <property type="match status" value="1"/>
</dbReference>
<dbReference type="Gene3D" id="2.10.70.20">
    <property type="entry name" value="gspk-gspi-gspj complex like domains"/>
    <property type="match status" value="1"/>
</dbReference>
<keyword evidence="8" id="KW-1133">Transmembrane helix</keyword>
<evidence type="ECO:0000256" key="7">
    <source>
        <dbReference type="ARBA" id="ARBA00022692"/>
    </source>
</evidence>
<dbReference type="Pfam" id="PF11612">
    <property type="entry name" value="T2SSJ"/>
    <property type="match status" value="1"/>
</dbReference>
<dbReference type="SUPFAM" id="SSF54523">
    <property type="entry name" value="Pili subunits"/>
    <property type="match status" value="1"/>
</dbReference>
<dbReference type="Gene3D" id="3.10.610.10">
    <property type="entry name" value="GSPII I/J protein-like"/>
    <property type="match status" value="1"/>
</dbReference>
<keyword evidence="7" id="KW-0812">Transmembrane</keyword>
<dbReference type="PROSITE" id="PS00409">
    <property type="entry name" value="PROKAR_NTER_METHYL"/>
    <property type="match status" value="1"/>
</dbReference>
<keyword evidence="9" id="KW-0472">Membrane</keyword>
<keyword evidence="4" id="KW-1003">Cell membrane</keyword>
<evidence type="ECO:0000256" key="6">
    <source>
        <dbReference type="ARBA" id="ARBA00022519"/>
    </source>
</evidence>
<dbReference type="GO" id="GO:0015627">
    <property type="term" value="C:type II protein secretion system complex"/>
    <property type="evidence" value="ECO:0007669"/>
    <property type="project" value="InterPro"/>
</dbReference>
<dbReference type="PANTHER" id="PTHR39583">
    <property type="entry name" value="TYPE II SECRETION SYSTEM PROTEIN J-RELATED"/>
    <property type="match status" value="1"/>
</dbReference>
<evidence type="ECO:0000256" key="3">
    <source>
        <dbReference type="ARBA" id="ARBA00021539"/>
    </source>
</evidence>
<dbReference type="InterPro" id="IPR045584">
    <property type="entry name" value="Pilin-like"/>
</dbReference>
<evidence type="ECO:0000313" key="10">
    <source>
        <dbReference type="EMBL" id="VFS66171.1"/>
    </source>
</evidence>
<dbReference type="InterPro" id="IPR051621">
    <property type="entry name" value="T2SS_protein_J"/>
</dbReference>
<dbReference type="InterPro" id="IPR010055">
    <property type="entry name" value="T2SS_protein-GspJ"/>
</dbReference>
<comment type="similarity">
    <text evidence="2">Belongs to the GSP J family.</text>
</comment>
<evidence type="ECO:0000256" key="4">
    <source>
        <dbReference type="ARBA" id="ARBA00022475"/>
    </source>
</evidence>
<dbReference type="EMBL" id="CAADJG010000002">
    <property type="protein sequence ID" value="VFS66171.1"/>
    <property type="molecule type" value="Genomic_DNA"/>
</dbReference>
<accession>A0A485AZQ4</accession>
<dbReference type="GO" id="GO:0005886">
    <property type="term" value="C:plasma membrane"/>
    <property type="evidence" value="ECO:0007669"/>
    <property type="project" value="UniProtKB-SubCell"/>
</dbReference>
<proteinExistence type="inferred from homology"/>
<evidence type="ECO:0000256" key="8">
    <source>
        <dbReference type="ARBA" id="ARBA00022989"/>
    </source>
</evidence>
<dbReference type="NCBIfam" id="TIGR01711">
    <property type="entry name" value="gspJ"/>
    <property type="match status" value="1"/>
</dbReference>
<keyword evidence="5" id="KW-0488">Methylation</keyword>
<name>A0A485AZQ4_RAOTE</name>
<dbReference type="PANTHER" id="PTHR39583:SF2">
    <property type="entry name" value="TYPE II SECRETION SYSTEM PROTEIN J"/>
    <property type="match status" value="1"/>
</dbReference>